<reference evidence="1" key="1">
    <citation type="submission" date="2021-03" db="UniProtKB">
        <authorList>
            <consortium name="EnsemblPlants"/>
        </authorList>
    </citation>
    <scope>IDENTIFICATION</scope>
</reference>
<organism evidence="1 2">
    <name type="scientific">Cannabis sativa</name>
    <name type="common">Hemp</name>
    <name type="synonym">Marijuana</name>
    <dbReference type="NCBI Taxonomy" id="3483"/>
    <lineage>
        <taxon>Eukaryota</taxon>
        <taxon>Viridiplantae</taxon>
        <taxon>Streptophyta</taxon>
        <taxon>Embryophyta</taxon>
        <taxon>Tracheophyta</taxon>
        <taxon>Spermatophyta</taxon>
        <taxon>Magnoliopsida</taxon>
        <taxon>eudicotyledons</taxon>
        <taxon>Gunneridae</taxon>
        <taxon>Pentapetalae</taxon>
        <taxon>rosids</taxon>
        <taxon>fabids</taxon>
        <taxon>Rosales</taxon>
        <taxon>Cannabaceae</taxon>
        <taxon>Cannabis</taxon>
    </lineage>
</organism>
<dbReference type="AlphaFoldDB" id="A0A803QP68"/>
<protein>
    <submittedName>
        <fullName evidence="1">Uncharacterized protein</fullName>
    </submittedName>
</protein>
<name>A0A803QP68_CANSA</name>
<dbReference type="EnsemblPlants" id="evm.model.10.525">
    <property type="protein sequence ID" value="cds.evm.model.10.525"/>
    <property type="gene ID" value="evm.TU.10.525"/>
</dbReference>
<dbReference type="EMBL" id="UZAU01000806">
    <property type="status" value="NOT_ANNOTATED_CDS"/>
    <property type="molecule type" value="Genomic_DNA"/>
</dbReference>
<evidence type="ECO:0000313" key="1">
    <source>
        <dbReference type="EnsemblPlants" id="cds.evm.model.10.525"/>
    </source>
</evidence>
<dbReference type="Gramene" id="evm.model.10.525">
    <property type="protein sequence ID" value="cds.evm.model.10.525"/>
    <property type="gene ID" value="evm.TU.10.525"/>
</dbReference>
<evidence type="ECO:0000313" key="2">
    <source>
        <dbReference type="Proteomes" id="UP000596661"/>
    </source>
</evidence>
<proteinExistence type="predicted"/>
<accession>A0A803QP68</accession>
<dbReference type="Proteomes" id="UP000596661">
    <property type="component" value="Unassembled WGS sequence"/>
</dbReference>
<sequence>MGVGVVRGNQLLARECYRIELQKRTNYQLMIIMTEEGENEEEDLDSRIEDKNNLLKPIEDLEEQGAPTSSKLGSSTTVNLLRFRAWPMDYKGWNGWLASKTKGLLHLIHVTVLDASIYNIWLNWNKCIFEGCSKSIDHTASDIRRACLYRL</sequence>
<keyword evidence="2" id="KW-1185">Reference proteome</keyword>